<evidence type="ECO:0000313" key="1">
    <source>
        <dbReference type="EMBL" id="MCL9685872.1"/>
    </source>
</evidence>
<organism evidence="1 2">
    <name type="scientific">Legionella maioricensis</name>
    <dbReference type="NCBI Taxonomy" id="2896528"/>
    <lineage>
        <taxon>Bacteria</taxon>
        <taxon>Pseudomonadati</taxon>
        <taxon>Pseudomonadota</taxon>
        <taxon>Gammaproteobacteria</taxon>
        <taxon>Legionellales</taxon>
        <taxon>Legionellaceae</taxon>
        <taxon>Legionella</taxon>
    </lineage>
</organism>
<protein>
    <submittedName>
        <fullName evidence="1">Uncharacterized protein</fullName>
    </submittedName>
</protein>
<feature type="non-terminal residue" evidence="1">
    <location>
        <position position="1"/>
    </location>
</feature>
<evidence type="ECO:0000313" key="2">
    <source>
        <dbReference type="Proteomes" id="UP001139721"/>
    </source>
</evidence>
<name>A0A9X2D5G8_9GAMM</name>
<dbReference type="AlphaFoldDB" id="A0A9X2D5G8"/>
<proteinExistence type="predicted"/>
<gene>
    <name evidence="1" type="ORF">LOX96_17375</name>
</gene>
<dbReference type="Proteomes" id="UP001139721">
    <property type="component" value="Unassembled WGS sequence"/>
</dbReference>
<sequence length="165" mass="19066">FFEFPVGKGSQISFSEQLQILKLYQHSDDFQSTCQKWELMKNEIQNSLLNEFLTETGQYEIDFRPPYYIAKEISLSDLNYEIKEDILCVDGDYDLKIKFHGEVPENLKEEPHVKDRVLSGSFGIKIDPNKVITIPHLNIIQIEDGVVYAGTLKPLARLIPAFRIN</sequence>
<dbReference type="EMBL" id="JAJKBJ010000051">
    <property type="protein sequence ID" value="MCL9685872.1"/>
    <property type="molecule type" value="Genomic_DNA"/>
</dbReference>
<reference evidence="1" key="1">
    <citation type="submission" date="2021-11" db="EMBL/GenBank/DDBJ databases">
        <title>Legionella maioricencis sp. nov., a new species isolated from hot water samples in Mallorca.</title>
        <authorList>
            <person name="Crespi S."/>
            <person name="Drasar V."/>
            <person name="Salva-Serra F."/>
            <person name="Jaen-Luchoro D."/>
            <person name="Pineiro-Iglesias B."/>
            <person name="Aliaga F."/>
            <person name="Fernandez-Juarez V."/>
            <person name="Coll G."/>
            <person name="Moore E.R.B."/>
            <person name="Bennasar-Figueras A."/>
        </authorList>
    </citation>
    <scope>NUCLEOTIDE SEQUENCE</scope>
    <source>
        <strain evidence="1">HCPI-6</strain>
    </source>
</reference>
<keyword evidence="2" id="KW-1185">Reference proteome</keyword>
<accession>A0A9X2D5G8</accession>
<comment type="caution">
    <text evidence="1">The sequence shown here is derived from an EMBL/GenBank/DDBJ whole genome shotgun (WGS) entry which is preliminary data.</text>
</comment>